<keyword evidence="3" id="KW-1185">Reference proteome</keyword>
<organism evidence="2 3">
    <name type="scientific">Magallana gigas</name>
    <name type="common">Pacific oyster</name>
    <name type="synonym">Crassostrea gigas</name>
    <dbReference type="NCBI Taxonomy" id="29159"/>
    <lineage>
        <taxon>Eukaryota</taxon>
        <taxon>Metazoa</taxon>
        <taxon>Spiralia</taxon>
        <taxon>Lophotrochozoa</taxon>
        <taxon>Mollusca</taxon>
        <taxon>Bivalvia</taxon>
        <taxon>Autobranchia</taxon>
        <taxon>Pteriomorphia</taxon>
        <taxon>Ostreida</taxon>
        <taxon>Ostreoidea</taxon>
        <taxon>Ostreidae</taxon>
        <taxon>Magallana</taxon>
    </lineage>
</organism>
<sequence>MTLLLPVAAFLATFICGVFTQSTKHFPNDSIRVRLLIYSGREDPTWSVSPFSRLYRNISYLMQRPTPSPQNSFPRLGYNGFDVVMPGVPTRTIPARSNPVLESMLLYSGRQYIDESTYRYVLSDIHR</sequence>
<dbReference type="EnsemblMetazoa" id="G26114.1">
    <property type="protein sequence ID" value="G26114.1:cds"/>
    <property type="gene ID" value="G26114"/>
</dbReference>
<proteinExistence type="predicted"/>
<evidence type="ECO:0000313" key="2">
    <source>
        <dbReference type="EnsemblMetazoa" id="G26114.1:cds"/>
    </source>
</evidence>
<keyword evidence="1" id="KW-0732">Signal</keyword>
<dbReference type="Proteomes" id="UP000005408">
    <property type="component" value="Unassembled WGS sequence"/>
</dbReference>
<dbReference type="OrthoDB" id="10422783at2759"/>
<dbReference type="EnsemblMetazoa" id="G26114.2">
    <property type="protein sequence ID" value="G26114.2:cds"/>
    <property type="gene ID" value="G26114"/>
</dbReference>
<feature type="chain" id="PRO_5042431476" evidence="1">
    <location>
        <begin position="21"/>
        <end position="127"/>
    </location>
</feature>
<evidence type="ECO:0000313" key="3">
    <source>
        <dbReference type="Proteomes" id="UP000005408"/>
    </source>
</evidence>
<dbReference type="AlphaFoldDB" id="A0A8W8L2W1"/>
<evidence type="ECO:0000256" key="1">
    <source>
        <dbReference type="SAM" id="SignalP"/>
    </source>
</evidence>
<reference evidence="2" key="1">
    <citation type="submission" date="2022-08" db="UniProtKB">
        <authorList>
            <consortium name="EnsemblMetazoa"/>
        </authorList>
    </citation>
    <scope>IDENTIFICATION</scope>
    <source>
        <strain evidence="2">05x7-T-G4-1.051#20</strain>
    </source>
</reference>
<name>A0A8W8L2W1_MAGGI</name>
<feature type="signal peptide" evidence="1">
    <location>
        <begin position="1"/>
        <end position="20"/>
    </location>
</feature>
<protein>
    <submittedName>
        <fullName evidence="2">Uncharacterized protein</fullName>
    </submittedName>
</protein>
<accession>A0A8W8L2W1</accession>